<gene>
    <name evidence="1" type="ORF">PsorP6_010984</name>
</gene>
<proteinExistence type="predicted"/>
<comment type="caution">
    <text evidence="1">The sequence shown here is derived from an EMBL/GenBank/DDBJ whole genome shotgun (WGS) entry which is preliminary data.</text>
</comment>
<reference evidence="1 2" key="1">
    <citation type="journal article" date="2022" name="bioRxiv">
        <title>The genome of the oomycete Peronosclerospora sorghi, a cosmopolitan pathogen of maize and sorghum, is inflated with dispersed pseudogenes.</title>
        <authorList>
            <person name="Fletcher K."/>
            <person name="Martin F."/>
            <person name="Isakeit T."/>
            <person name="Cavanaugh K."/>
            <person name="Magill C."/>
            <person name="Michelmore R."/>
        </authorList>
    </citation>
    <scope>NUCLEOTIDE SEQUENCE [LARGE SCALE GENOMIC DNA]</scope>
    <source>
        <strain evidence="1">P6</strain>
    </source>
</reference>
<dbReference type="Proteomes" id="UP001163321">
    <property type="component" value="Chromosome 6"/>
</dbReference>
<keyword evidence="2" id="KW-1185">Reference proteome</keyword>
<name>A0ACC0VXW0_9STRA</name>
<organism evidence="1 2">
    <name type="scientific">Peronosclerospora sorghi</name>
    <dbReference type="NCBI Taxonomy" id="230839"/>
    <lineage>
        <taxon>Eukaryota</taxon>
        <taxon>Sar</taxon>
        <taxon>Stramenopiles</taxon>
        <taxon>Oomycota</taxon>
        <taxon>Peronosporomycetes</taxon>
        <taxon>Peronosporales</taxon>
        <taxon>Peronosporaceae</taxon>
        <taxon>Peronosclerospora</taxon>
    </lineage>
</organism>
<dbReference type="EMBL" id="CM047585">
    <property type="protein sequence ID" value="KAI9910591.1"/>
    <property type="molecule type" value="Genomic_DNA"/>
</dbReference>
<accession>A0ACC0VXW0</accession>
<evidence type="ECO:0000313" key="2">
    <source>
        <dbReference type="Proteomes" id="UP001163321"/>
    </source>
</evidence>
<sequence length="281" mass="33044">MTGDLWRQKNLISQMKSKCLKFIDTRWLSMGRLLGWFVAKRIEIQQYIAQKKNPDCTPPTFWWIMIHILSSYVKTVNVSFVRLQGLAVLVSQQREVLKRMVMKLCEMCDAHGPLSEHELAIAPRPNIYRIVNYEVDFESAKKISETKGLMFTTAPVLPHEILKLSGQKFSHTIREQKLRLLETFTQRDLQQLEDEIAALVQARRREPQFKKVLDDCDHKPYFEKGWPVAWKRCPLLHTVESDFSESTWQKDEYRSSLTEFSLDGILQCKQHHHLGEICQRL</sequence>
<evidence type="ECO:0000313" key="1">
    <source>
        <dbReference type="EMBL" id="KAI9910591.1"/>
    </source>
</evidence>
<protein>
    <submittedName>
        <fullName evidence="1">Uncharacterized protein</fullName>
    </submittedName>
</protein>